<dbReference type="PANTHER" id="PTHR40114">
    <property type="entry name" value="SLR0698 PROTEIN"/>
    <property type="match status" value="1"/>
</dbReference>
<organism evidence="3 4">
    <name type="scientific">Alysiella filiformis DSM 16848</name>
    <dbReference type="NCBI Taxonomy" id="1120981"/>
    <lineage>
        <taxon>Bacteria</taxon>
        <taxon>Pseudomonadati</taxon>
        <taxon>Pseudomonadota</taxon>
        <taxon>Betaproteobacteria</taxon>
        <taxon>Neisseriales</taxon>
        <taxon>Neisseriaceae</taxon>
        <taxon>Alysiella</taxon>
    </lineage>
</organism>
<dbReference type="InterPro" id="IPR033469">
    <property type="entry name" value="CYTH-like_dom_sf"/>
</dbReference>
<dbReference type="PROSITE" id="PS51707">
    <property type="entry name" value="CYTH"/>
    <property type="match status" value="1"/>
</dbReference>
<dbReference type="Pfam" id="PF01928">
    <property type="entry name" value="CYTH"/>
    <property type="match status" value="1"/>
</dbReference>
<proteinExistence type="predicted"/>
<dbReference type="PIRSF" id="PIRSF016487">
    <property type="entry name" value="CYTH_UCP016487"/>
    <property type="match status" value="1"/>
</dbReference>
<dbReference type="CDD" id="cd07891">
    <property type="entry name" value="CYTH-like_CthTTM-like_1"/>
    <property type="match status" value="1"/>
</dbReference>
<sequence>MNHIEIERRFLLKNDSWRQHASAPQILQQGYLSVEKACTMRVRIVGEQAWLTIKGYVSDVSRSEFEYPIPLNDAQMMLATLCPFKLEKHRYTVAYEGFVFEIDEFFGENAPLIVAELELPSEDAAFARPDWLGEEITSHGKFTNAYLSKHPYSTW</sequence>
<reference evidence="3 4" key="1">
    <citation type="submission" date="2017-09" db="EMBL/GenBank/DDBJ databases">
        <authorList>
            <person name="Ehlers B."/>
            <person name="Leendertz F.H."/>
        </authorList>
    </citation>
    <scope>NUCLEOTIDE SEQUENCE [LARGE SCALE GENOMIC DNA]</scope>
    <source>
        <strain evidence="3 4">DSM 16848</strain>
    </source>
</reference>
<dbReference type="PANTHER" id="PTHR40114:SF1">
    <property type="entry name" value="SLR0698 PROTEIN"/>
    <property type="match status" value="1"/>
</dbReference>
<dbReference type="EMBL" id="OCNF01000011">
    <property type="protein sequence ID" value="SOD68931.1"/>
    <property type="molecule type" value="Genomic_DNA"/>
</dbReference>
<protein>
    <submittedName>
        <fullName evidence="3">CYTH domain-containing protein</fullName>
    </submittedName>
</protein>
<dbReference type="Gene3D" id="2.40.320.10">
    <property type="entry name" value="Hypothetical Protein Pfu-838710-001"/>
    <property type="match status" value="1"/>
</dbReference>
<name>A0A286EDE6_9NEIS</name>
<accession>A0A286EDE6</accession>
<dbReference type="AlphaFoldDB" id="A0A286EDE6"/>
<evidence type="ECO:0000313" key="3">
    <source>
        <dbReference type="EMBL" id="SOD68931.1"/>
    </source>
</evidence>
<feature type="domain" description="CYTH" evidence="2">
    <location>
        <begin position="3"/>
        <end position="152"/>
    </location>
</feature>
<dbReference type="Proteomes" id="UP000219669">
    <property type="component" value="Unassembled WGS sequence"/>
</dbReference>
<dbReference type="InterPro" id="IPR012042">
    <property type="entry name" value="NeuTTM/CthTTM-like"/>
</dbReference>
<feature type="active site" description="Proton acceptor" evidence="1">
    <location>
        <position position="31"/>
    </location>
</feature>
<dbReference type="SMART" id="SM01118">
    <property type="entry name" value="CYTH"/>
    <property type="match status" value="1"/>
</dbReference>
<dbReference type="OrthoDB" id="9805588at2"/>
<dbReference type="InterPro" id="IPR023577">
    <property type="entry name" value="CYTH_domain"/>
</dbReference>
<gene>
    <name evidence="3" type="ORF">SAMN02746062_01458</name>
</gene>
<dbReference type="RefSeq" id="WP_097114486.1">
    <property type="nucleotide sequence ID" value="NZ_CP083931.1"/>
</dbReference>
<dbReference type="SUPFAM" id="SSF55154">
    <property type="entry name" value="CYTH-like phosphatases"/>
    <property type="match status" value="1"/>
</dbReference>
<evidence type="ECO:0000313" key="4">
    <source>
        <dbReference type="Proteomes" id="UP000219669"/>
    </source>
</evidence>
<evidence type="ECO:0000256" key="1">
    <source>
        <dbReference type="PIRSR" id="PIRSR016487-1"/>
    </source>
</evidence>
<keyword evidence="4" id="KW-1185">Reference proteome</keyword>
<evidence type="ECO:0000259" key="2">
    <source>
        <dbReference type="PROSITE" id="PS51707"/>
    </source>
</evidence>